<evidence type="ECO:0000313" key="2">
    <source>
        <dbReference type="Proteomes" id="UP000776700"/>
    </source>
</evidence>
<sequence length="99" mass="11014">MNQKEFIKLIVDMAAKREIKISQAVVKELLEVIEESLDLAILDGKTVKAFGCKFETVEKAPASGVTRLGGQEKPWSKPGRIVPSVKYLKSKKDALTREI</sequence>
<reference evidence="1" key="2">
    <citation type="submission" date="2021-09" db="EMBL/GenBank/DDBJ databases">
        <authorList>
            <person name="Gilroy R."/>
        </authorList>
    </citation>
    <scope>NUCLEOTIDE SEQUENCE</scope>
    <source>
        <strain evidence="1">1277</strain>
    </source>
</reference>
<proteinExistence type="predicted"/>
<dbReference type="EMBL" id="DYUB01000163">
    <property type="protein sequence ID" value="HJG96446.1"/>
    <property type="molecule type" value="Genomic_DNA"/>
</dbReference>
<organism evidence="1 2">
    <name type="scientific">Romboutsia timonensis</name>
    <dbReference type="NCBI Taxonomy" id="1776391"/>
    <lineage>
        <taxon>Bacteria</taxon>
        <taxon>Bacillati</taxon>
        <taxon>Bacillota</taxon>
        <taxon>Clostridia</taxon>
        <taxon>Peptostreptococcales</taxon>
        <taxon>Peptostreptococcaceae</taxon>
        <taxon>Romboutsia</taxon>
    </lineage>
</organism>
<comment type="caution">
    <text evidence="1">The sequence shown here is derived from an EMBL/GenBank/DDBJ whole genome shotgun (WGS) entry which is preliminary data.</text>
</comment>
<dbReference type="InterPro" id="IPR010992">
    <property type="entry name" value="IHF-like_DNA-bd_dom_sf"/>
</dbReference>
<dbReference type="AlphaFoldDB" id="A0A921SZA1"/>
<accession>A0A921SZA1</accession>
<evidence type="ECO:0000313" key="1">
    <source>
        <dbReference type="EMBL" id="HJG96446.1"/>
    </source>
</evidence>
<dbReference type="GO" id="GO:0003677">
    <property type="term" value="F:DNA binding"/>
    <property type="evidence" value="ECO:0007669"/>
    <property type="project" value="UniProtKB-KW"/>
</dbReference>
<dbReference type="Gene3D" id="4.10.520.10">
    <property type="entry name" value="IHF-like DNA-binding proteins"/>
    <property type="match status" value="1"/>
</dbReference>
<protein>
    <submittedName>
        <fullName evidence="1">HU family DNA-binding protein</fullName>
    </submittedName>
</protein>
<gene>
    <name evidence="1" type="ORF">K8V90_05010</name>
</gene>
<dbReference type="Proteomes" id="UP000776700">
    <property type="component" value="Unassembled WGS sequence"/>
</dbReference>
<name>A0A921SZA1_9FIRM</name>
<keyword evidence="1" id="KW-0238">DNA-binding</keyword>
<reference evidence="1" key="1">
    <citation type="journal article" date="2021" name="PeerJ">
        <title>Extensive microbial diversity within the chicken gut microbiome revealed by metagenomics and culture.</title>
        <authorList>
            <person name="Gilroy R."/>
            <person name="Ravi A."/>
            <person name="Getino M."/>
            <person name="Pursley I."/>
            <person name="Horton D.L."/>
            <person name="Alikhan N.F."/>
            <person name="Baker D."/>
            <person name="Gharbi K."/>
            <person name="Hall N."/>
            <person name="Watson M."/>
            <person name="Adriaenssens E.M."/>
            <person name="Foster-Nyarko E."/>
            <person name="Jarju S."/>
            <person name="Secka A."/>
            <person name="Antonio M."/>
            <person name="Oren A."/>
            <person name="Chaudhuri R.R."/>
            <person name="La Ragione R."/>
            <person name="Hildebrand F."/>
            <person name="Pallen M.J."/>
        </authorList>
    </citation>
    <scope>NUCLEOTIDE SEQUENCE</scope>
    <source>
        <strain evidence="1">1277</strain>
    </source>
</reference>